<dbReference type="SMART" id="SM00015">
    <property type="entry name" value="IQ"/>
    <property type="match status" value="2"/>
</dbReference>
<organism evidence="6 7">
    <name type="scientific">Dendrobium chrysotoxum</name>
    <name type="common">Orchid</name>
    <dbReference type="NCBI Taxonomy" id="161865"/>
    <lineage>
        <taxon>Eukaryota</taxon>
        <taxon>Viridiplantae</taxon>
        <taxon>Streptophyta</taxon>
        <taxon>Embryophyta</taxon>
        <taxon>Tracheophyta</taxon>
        <taxon>Spermatophyta</taxon>
        <taxon>Magnoliopsida</taxon>
        <taxon>Liliopsida</taxon>
        <taxon>Asparagales</taxon>
        <taxon>Orchidaceae</taxon>
        <taxon>Epidendroideae</taxon>
        <taxon>Malaxideae</taxon>
        <taxon>Dendrobiinae</taxon>
        <taxon>Dendrobium</taxon>
    </lineage>
</organism>
<comment type="caution">
    <text evidence="6">The sequence shown here is derived from an EMBL/GenBank/DDBJ whole genome shotgun (WGS) entry which is preliminary data.</text>
</comment>
<dbReference type="GO" id="GO:0005516">
    <property type="term" value="F:calmodulin binding"/>
    <property type="evidence" value="ECO:0007669"/>
    <property type="project" value="UniProtKB-KW"/>
</dbReference>
<dbReference type="PANTHER" id="PTHR32295">
    <property type="entry name" value="IQ-DOMAIN 5-RELATED"/>
    <property type="match status" value="1"/>
</dbReference>
<gene>
    <name evidence="6" type="ORF">IEQ34_017098</name>
</gene>
<accession>A0AAV7FT58</accession>
<proteinExistence type="inferred from homology"/>
<feature type="compositionally biased region" description="Gly residues" evidence="4">
    <location>
        <begin position="403"/>
        <end position="414"/>
    </location>
</feature>
<dbReference type="InterPro" id="IPR000048">
    <property type="entry name" value="IQ_motif_EF-hand-BS"/>
</dbReference>
<dbReference type="Pfam" id="PF00612">
    <property type="entry name" value="IQ"/>
    <property type="match status" value="2"/>
</dbReference>
<dbReference type="InterPro" id="IPR025064">
    <property type="entry name" value="DUF4005"/>
</dbReference>
<feature type="domain" description="DUF4005" evidence="5">
    <location>
        <begin position="364"/>
        <end position="398"/>
    </location>
</feature>
<sequence length="449" mass="50119">MGRRRTSWLSSVKKVFKPSSREHGKEREQHPAEVEEEGASAQETPEIVSVDQFPVETSPEAATNYGGRGSAASRGEDEEDRDHAIAVALATAAAAEAAVAAAHAAAKVVRLAAYGRQSREEKAAVLIQSCYRGCLARRALRALRGLVRLQALVRGHNVRKQAQVTMRCMQALVRVQDRVRARRLQQISRDYCKKEGSRVASNTQFHAENCREGINYRYKDLFMDGGGYGEEDEFDAEKEKERCCNGGEWKCVDRLGLASGWDARRQSAEDIKVESQRRHDAVIRRERALAYAFSCQPQWQPERPQWGWNWMERWMATQQWQQQQQQHQHQHMRPTDPEASIATATSTEDLSEKMVEMDTARSHPKEEINARAVRPPSYMAATQSAKAKARTQAGKLQRRPPAMGGGAVEGGGIRVQGARNGGYSPEWSVGSGERTPPPLGGRGRKVVYG</sequence>
<comment type="subunit">
    <text evidence="3">Binds to multiple calmodulin (CaM) in the presence of Ca(2+) and CaM-like proteins.</text>
</comment>
<comment type="similarity">
    <text evidence="2">Belongs to the IQD family.</text>
</comment>
<evidence type="ECO:0000256" key="3">
    <source>
        <dbReference type="ARBA" id="ARBA00024378"/>
    </source>
</evidence>
<name>A0AAV7FT58_DENCH</name>
<dbReference type="AlphaFoldDB" id="A0AAV7FT58"/>
<evidence type="ECO:0000256" key="2">
    <source>
        <dbReference type="ARBA" id="ARBA00024341"/>
    </source>
</evidence>
<evidence type="ECO:0000313" key="6">
    <source>
        <dbReference type="EMBL" id="KAH0452774.1"/>
    </source>
</evidence>
<feature type="region of interest" description="Disordered" evidence="4">
    <location>
        <begin position="390"/>
        <end position="449"/>
    </location>
</feature>
<reference evidence="6 7" key="1">
    <citation type="journal article" date="2021" name="Hortic Res">
        <title>Chromosome-scale assembly of the Dendrobium chrysotoxum genome enhances the understanding of orchid evolution.</title>
        <authorList>
            <person name="Zhang Y."/>
            <person name="Zhang G.Q."/>
            <person name="Zhang D."/>
            <person name="Liu X.D."/>
            <person name="Xu X.Y."/>
            <person name="Sun W.H."/>
            <person name="Yu X."/>
            <person name="Zhu X."/>
            <person name="Wang Z.W."/>
            <person name="Zhao X."/>
            <person name="Zhong W.Y."/>
            <person name="Chen H."/>
            <person name="Yin W.L."/>
            <person name="Huang T."/>
            <person name="Niu S.C."/>
            <person name="Liu Z.J."/>
        </authorList>
    </citation>
    <scope>NUCLEOTIDE SEQUENCE [LARGE SCALE GENOMIC DNA]</scope>
    <source>
        <strain evidence="6">Lindl</strain>
    </source>
</reference>
<evidence type="ECO:0000256" key="4">
    <source>
        <dbReference type="SAM" id="MobiDB-lite"/>
    </source>
</evidence>
<keyword evidence="7" id="KW-1185">Reference proteome</keyword>
<feature type="region of interest" description="Disordered" evidence="4">
    <location>
        <begin position="1"/>
        <end position="80"/>
    </location>
</feature>
<feature type="region of interest" description="Disordered" evidence="4">
    <location>
        <begin position="319"/>
        <end position="339"/>
    </location>
</feature>
<dbReference type="PANTHER" id="PTHR32295:SF33">
    <property type="entry name" value="PROTEIN IQ-DOMAIN 21"/>
    <property type="match status" value="1"/>
</dbReference>
<feature type="compositionally biased region" description="Basic and acidic residues" evidence="4">
    <location>
        <begin position="19"/>
        <end position="33"/>
    </location>
</feature>
<dbReference type="Pfam" id="PF13178">
    <property type="entry name" value="DUF4005"/>
    <property type="match status" value="1"/>
</dbReference>
<evidence type="ECO:0000313" key="7">
    <source>
        <dbReference type="Proteomes" id="UP000775213"/>
    </source>
</evidence>
<evidence type="ECO:0000259" key="5">
    <source>
        <dbReference type="Pfam" id="PF13178"/>
    </source>
</evidence>
<dbReference type="PROSITE" id="PS50096">
    <property type="entry name" value="IQ"/>
    <property type="match status" value="2"/>
</dbReference>
<dbReference type="Gene3D" id="1.20.5.190">
    <property type="match status" value="1"/>
</dbReference>
<keyword evidence="1" id="KW-0112">Calmodulin-binding</keyword>
<dbReference type="Proteomes" id="UP000775213">
    <property type="component" value="Unassembled WGS sequence"/>
</dbReference>
<protein>
    <recommendedName>
        <fullName evidence="5">DUF4005 domain-containing protein</fullName>
    </recommendedName>
</protein>
<evidence type="ECO:0000256" key="1">
    <source>
        <dbReference type="ARBA" id="ARBA00022860"/>
    </source>
</evidence>
<dbReference type="EMBL" id="JAGFBR010000016">
    <property type="protein sequence ID" value="KAH0452774.1"/>
    <property type="molecule type" value="Genomic_DNA"/>
</dbReference>